<protein>
    <submittedName>
        <fullName evidence="1">Uncharacterized protein</fullName>
    </submittedName>
</protein>
<reference evidence="1 2" key="1">
    <citation type="submission" date="2021-06" db="EMBL/GenBank/DDBJ databases">
        <authorList>
            <person name="Palmer J.M."/>
        </authorList>
    </citation>
    <scope>NUCLEOTIDE SEQUENCE [LARGE SCALE GENOMIC DNA]</scope>
    <source>
        <strain evidence="1 2">AS_MEX2019</strain>
        <tissue evidence="1">Muscle</tissue>
    </source>
</reference>
<dbReference type="EMBL" id="JAHRIP010050826">
    <property type="protein sequence ID" value="MEQ2300954.1"/>
    <property type="molecule type" value="Genomic_DNA"/>
</dbReference>
<sequence>PDSFHVCCLDFHAPASNLFMFFCCLSSCPWSFMRSKFWRTEDHLAITLIFSSLHRFSIRFKLGLCLGLS</sequence>
<organism evidence="1 2">
    <name type="scientific">Ameca splendens</name>
    <dbReference type="NCBI Taxonomy" id="208324"/>
    <lineage>
        <taxon>Eukaryota</taxon>
        <taxon>Metazoa</taxon>
        <taxon>Chordata</taxon>
        <taxon>Craniata</taxon>
        <taxon>Vertebrata</taxon>
        <taxon>Euteleostomi</taxon>
        <taxon>Actinopterygii</taxon>
        <taxon>Neopterygii</taxon>
        <taxon>Teleostei</taxon>
        <taxon>Neoteleostei</taxon>
        <taxon>Acanthomorphata</taxon>
        <taxon>Ovalentaria</taxon>
        <taxon>Atherinomorphae</taxon>
        <taxon>Cyprinodontiformes</taxon>
        <taxon>Goodeidae</taxon>
        <taxon>Ameca</taxon>
    </lineage>
</organism>
<gene>
    <name evidence="1" type="ORF">AMECASPLE_031060</name>
</gene>
<accession>A0ABV0Z438</accession>
<keyword evidence="2" id="KW-1185">Reference proteome</keyword>
<name>A0ABV0Z438_9TELE</name>
<dbReference type="Proteomes" id="UP001469553">
    <property type="component" value="Unassembled WGS sequence"/>
</dbReference>
<comment type="caution">
    <text evidence="1">The sequence shown here is derived from an EMBL/GenBank/DDBJ whole genome shotgun (WGS) entry which is preliminary data.</text>
</comment>
<proteinExistence type="predicted"/>
<feature type="non-terminal residue" evidence="1">
    <location>
        <position position="1"/>
    </location>
</feature>
<evidence type="ECO:0000313" key="2">
    <source>
        <dbReference type="Proteomes" id="UP001469553"/>
    </source>
</evidence>
<evidence type="ECO:0000313" key="1">
    <source>
        <dbReference type="EMBL" id="MEQ2300954.1"/>
    </source>
</evidence>